<organism evidence="13 14">
    <name type="scientific">Zhenpiania hominis</name>
    <dbReference type="NCBI Taxonomy" id="2763644"/>
    <lineage>
        <taxon>Bacteria</taxon>
        <taxon>Bacillati</taxon>
        <taxon>Bacillota</taxon>
        <taxon>Clostridia</taxon>
        <taxon>Peptostreptococcales</taxon>
        <taxon>Anaerovoracaceae</taxon>
        <taxon>Zhenpiania</taxon>
    </lineage>
</organism>
<comment type="caution">
    <text evidence="9">Was originally thought to be a dihydrodipicolinate reductase (DHDPR), catalyzing the conversion of dihydrodipicolinate to tetrahydrodipicolinate. However, it was shown in E.coli that the substrate of the enzymatic reaction is not dihydrodipicolinate (DHDP) but in fact (2S,4S)-4-hydroxy-2,3,4,5-tetrahydrodipicolinic acid (HTPA), the product released by the DapA-catalyzed reaction.</text>
</comment>
<feature type="binding site" evidence="9">
    <location>
        <position position="133"/>
    </location>
    <ligand>
        <name>(S)-2,3,4,5-tetrahydrodipicolinate</name>
        <dbReference type="ChEBI" id="CHEBI:16845"/>
    </ligand>
</feature>
<evidence type="ECO:0000256" key="1">
    <source>
        <dbReference type="ARBA" id="ARBA00006642"/>
    </source>
</evidence>
<feature type="binding site" evidence="9">
    <location>
        <begin position="75"/>
        <end position="77"/>
    </location>
    <ligand>
        <name>NAD(+)</name>
        <dbReference type="ChEBI" id="CHEBI:57540"/>
    </ligand>
</feature>
<dbReference type="GO" id="GO:0008839">
    <property type="term" value="F:4-hydroxy-tetrahydrodipicolinate reductase"/>
    <property type="evidence" value="ECO:0007669"/>
    <property type="project" value="UniProtKB-UniRule"/>
</dbReference>
<evidence type="ECO:0000256" key="8">
    <source>
        <dbReference type="ARBA" id="ARBA00023154"/>
    </source>
</evidence>
<dbReference type="EC" id="1.17.1.8" evidence="9 10"/>
<comment type="pathway">
    <text evidence="9">Amino-acid biosynthesis; L-lysine biosynthesis via DAP pathway; (S)-tetrahydrodipicolinate from L-aspartate: step 4/4.</text>
</comment>
<comment type="function">
    <text evidence="9">Catalyzes the conversion of 4-hydroxy-tetrahydrodipicolinate (HTPA) to tetrahydrodipicolinate.</text>
</comment>
<feature type="binding site" evidence="9">
    <location>
        <position position="34"/>
    </location>
    <ligand>
        <name>NADP(+)</name>
        <dbReference type="ChEBI" id="CHEBI:58349"/>
    </ligand>
</feature>
<dbReference type="SUPFAM" id="SSF55347">
    <property type="entry name" value="Glyceraldehyde-3-phosphate dehydrogenase-like, C-terminal domain"/>
    <property type="match status" value="1"/>
</dbReference>
<dbReference type="RefSeq" id="WP_187302959.1">
    <property type="nucleotide sequence ID" value="NZ_JACRYT010000007.1"/>
</dbReference>
<dbReference type="GO" id="GO:0050661">
    <property type="term" value="F:NADP binding"/>
    <property type="evidence" value="ECO:0007669"/>
    <property type="project" value="UniProtKB-UniRule"/>
</dbReference>
<feature type="domain" description="Dihydrodipicolinate reductase C-terminal" evidence="12">
    <location>
        <begin position="105"/>
        <end position="235"/>
    </location>
</feature>
<dbReference type="PIRSF" id="PIRSF000161">
    <property type="entry name" value="DHPR"/>
    <property type="match status" value="1"/>
</dbReference>
<reference evidence="13" key="1">
    <citation type="submission" date="2020-08" db="EMBL/GenBank/DDBJ databases">
        <title>Genome public.</title>
        <authorList>
            <person name="Liu C."/>
            <person name="Sun Q."/>
        </authorList>
    </citation>
    <scope>NUCLEOTIDE SEQUENCE</scope>
    <source>
        <strain evidence="13">BX12</strain>
    </source>
</reference>
<evidence type="ECO:0000313" key="13">
    <source>
        <dbReference type="EMBL" id="MBC6679859.1"/>
    </source>
</evidence>
<keyword evidence="2 9" id="KW-0963">Cytoplasm</keyword>
<evidence type="ECO:0000259" key="12">
    <source>
        <dbReference type="Pfam" id="PF05173"/>
    </source>
</evidence>
<comment type="catalytic activity">
    <reaction evidence="9">
        <text>(S)-2,3,4,5-tetrahydrodipicolinate + NADP(+) + H2O = (2S,4S)-4-hydroxy-2,3,4,5-tetrahydrodipicolinate + NADPH + H(+)</text>
        <dbReference type="Rhea" id="RHEA:35331"/>
        <dbReference type="ChEBI" id="CHEBI:15377"/>
        <dbReference type="ChEBI" id="CHEBI:15378"/>
        <dbReference type="ChEBI" id="CHEBI:16845"/>
        <dbReference type="ChEBI" id="CHEBI:57783"/>
        <dbReference type="ChEBI" id="CHEBI:58349"/>
        <dbReference type="ChEBI" id="CHEBI:67139"/>
        <dbReference type="EC" id="1.17.1.8"/>
    </reaction>
</comment>
<keyword evidence="3 9" id="KW-0028">Amino-acid biosynthesis</keyword>
<comment type="subcellular location">
    <subcellularLocation>
        <location evidence="9">Cytoplasm</location>
    </subcellularLocation>
</comment>
<dbReference type="InterPro" id="IPR022664">
    <property type="entry name" value="DapB_N_CS"/>
</dbReference>
<dbReference type="GO" id="GO:0009089">
    <property type="term" value="P:lysine biosynthetic process via diaminopimelate"/>
    <property type="evidence" value="ECO:0007669"/>
    <property type="project" value="UniProtKB-UniRule"/>
</dbReference>
<keyword evidence="14" id="KW-1185">Reference proteome</keyword>
<keyword evidence="7 9" id="KW-0520">NAD</keyword>
<dbReference type="Gene3D" id="3.40.50.720">
    <property type="entry name" value="NAD(P)-binding Rossmann-like Domain"/>
    <property type="match status" value="1"/>
</dbReference>
<evidence type="ECO:0000256" key="6">
    <source>
        <dbReference type="ARBA" id="ARBA00023002"/>
    </source>
</evidence>
<dbReference type="Gene3D" id="3.30.360.10">
    <property type="entry name" value="Dihydrodipicolinate Reductase, domain 2"/>
    <property type="match status" value="1"/>
</dbReference>
<dbReference type="CDD" id="cd02274">
    <property type="entry name" value="DHDPR_N"/>
    <property type="match status" value="1"/>
</dbReference>
<dbReference type="InterPro" id="IPR023940">
    <property type="entry name" value="DHDPR_bac"/>
</dbReference>
<dbReference type="GO" id="GO:0005829">
    <property type="term" value="C:cytosol"/>
    <property type="evidence" value="ECO:0007669"/>
    <property type="project" value="TreeGrafter"/>
</dbReference>
<feature type="active site" description="Proton donor" evidence="9">
    <location>
        <position position="136"/>
    </location>
</feature>
<name>A0A923SS04_9FIRM</name>
<dbReference type="PANTHER" id="PTHR20836">
    <property type="entry name" value="DIHYDRODIPICOLINATE REDUCTASE"/>
    <property type="match status" value="1"/>
</dbReference>
<comment type="similarity">
    <text evidence="1 9">Belongs to the DapB family.</text>
</comment>
<keyword evidence="6 9" id="KW-0560">Oxidoreductase</keyword>
<comment type="catalytic activity">
    <reaction evidence="9">
        <text>(S)-2,3,4,5-tetrahydrodipicolinate + NAD(+) + H2O = (2S,4S)-4-hydroxy-2,3,4,5-tetrahydrodipicolinate + NADH + H(+)</text>
        <dbReference type="Rhea" id="RHEA:35323"/>
        <dbReference type="ChEBI" id="CHEBI:15377"/>
        <dbReference type="ChEBI" id="CHEBI:15378"/>
        <dbReference type="ChEBI" id="CHEBI:16845"/>
        <dbReference type="ChEBI" id="CHEBI:57540"/>
        <dbReference type="ChEBI" id="CHEBI:57945"/>
        <dbReference type="ChEBI" id="CHEBI:67139"/>
        <dbReference type="EC" id="1.17.1.8"/>
    </reaction>
</comment>
<keyword evidence="8 9" id="KW-0457">Lysine biosynthesis</keyword>
<feature type="domain" description="Dihydrodipicolinate reductase N-terminal" evidence="11">
    <location>
        <begin position="1"/>
        <end position="102"/>
    </location>
</feature>
<dbReference type="PROSITE" id="PS01298">
    <property type="entry name" value="DAPB"/>
    <property type="match status" value="1"/>
</dbReference>
<evidence type="ECO:0000256" key="7">
    <source>
        <dbReference type="ARBA" id="ARBA00023027"/>
    </source>
</evidence>
<dbReference type="FunFam" id="3.30.360.10:FF:000009">
    <property type="entry name" value="4-hydroxy-tetrahydrodipicolinate reductase"/>
    <property type="match status" value="1"/>
</dbReference>
<dbReference type="GO" id="GO:0019877">
    <property type="term" value="P:diaminopimelate biosynthetic process"/>
    <property type="evidence" value="ECO:0007669"/>
    <property type="project" value="UniProtKB-UniRule"/>
</dbReference>
<evidence type="ECO:0000256" key="9">
    <source>
        <dbReference type="HAMAP-Rule" id="MF_00102"/>
    </source>
</evidence>
<feature type="binding site" evidence="9">
    <location>
        <begin position="99"/>
        <end position="102"/>
    </location>
    <ligand>
        <name>NAD(+)</name>
        <dbReference type="ChEBI" id="CHEBI:57540"/>
    </ligand>
</feature>
<evidence type="ECO:0000256" key="2">
    <source>
        <dbReference type="ARBA" id="ARBA00022490"/>
    </source>
</evidence>
<dbReference type="InterPro" id="IPR022663">
    <property type="entry name" value="DapB_C"/>
</dbReference>
<dbReference type="InterPro" id="IPR000846">
    <property type="entry name" value="DapB_N"/>
</dbReference>
<dbReference type="AlphaFoldDB" id="A0A923SS04"/>
<evidence type="ECO:0000256" key="3">
    <source>
        <dbReference type="ARBA" id="ARBA00022605"/>
    </source>
</evidence>
<dbReference type="Pfam" id="PF05173">
    <property type="entry name" value="DapB_C"/>
    <property type="match status" value="1"/>
</dbReference>
<dbReference type="GO" id="GO:0051287">
    <property type="term" value="F:NAD binding"/>
    <property type="evidence" value="ECO:0007669"/>
    <property type="project" value="UniProtKB-UniRule"/>
</dbReference>
<feature type="binding site" evidence="9">
    <location>
        <position position="32"/>
    </location>
    <ligand>
        <name>NAD(+)</name>
        <dbReference type="ChEBI" id="CHEBI:57540"/>
    </ligand>
</feature>
<evidence type="ECO:0000256" key="5">
    <source>
        <dbReference type="ARBA" id="ARBA00022915"/>
    </source>
</evidence>
<feature type="active site" description="Proton donor/acceptor" evidence="9">
    <location>
        <position position="132"/>
    </location>
</feature>
<dbReference type="GO" id="GO:0016726">
    <property type="term" value="F:oxidoreductase activity, acting on CH or CH2 groups, NAD or NADP as acceptor"/>
    <property type="evidence" value="ECO:0007669"/>
    <property type="project" value="UniProtKB-UniRule"/>
</dbReference>
<dbReference type="HAMAP" id="MF_00102">
    <property type="entry name" value="DapB"/>
    <property type="match status" value="1"/>
</dbReference>
<accession>A0A923SS04</accession>
<comment type="caution">
    <text evidence="13">The sequence shown here is derived from an EMBL/GenBank/DDBJ whole genome shotgun (WGS) entry which is preliminary data.</text>
</comment>
<dbReference type="SUPFAM" id="SSF51735">
    <property type="entry name" value="NAD(P)-binding Rossmann-fold domains"/>
    <property type="match status" value="1"/>
</dbReference>
<dbReference type="PANTHER" id="PTHR20836:SF7">
    <property type="entry name" value="4-HYDROXY-TETRAHYDRODIPICOLINATE REDUCTASE"/>
    <property type="match status" value="1"/>
</dbReference>
<dbReference type="Proteomes" id="UP000602647">
    <property type="component" value="Unassembled WGS sequence"/>
</dbReference>
<evidence type="ECO:0000256" key="10">
    <source>
        <dbReference type="NCBIfam" id="TIGR00036"/>
    </source>
</evidence>
<dbReference type="EMBL" id="JACRYT010000007">
    <property type="protein sequence ID" value="MBC6679859.1"/>
    <property type="molecule type" value="Genomic_DNA"/>
</dbReference>
<comment type="subunit">
    <text evidence="9">Homotetramer.</text>
</comment>
<evidence type="ECO:0000313" key="14">
    <source>
        <dbReference type="Proteomes" id="UP000602647"/>
    </source>
</evidence>
<keyword evidence="4 9" id="KW-0521">NADP</keyword>
<protein>
    <recommendedName>
        <fullName evidence="9 10">4-hydroxy-tetrahydrodipicolinate reductase</fullName>
        <shortName evidence="9">HTPA reductase</shortName>
        <ecNumber evidence="9 10">1.17.1.8</ecNumber>
    </recommendedName>
</protein>
<sequence>MKAAILGAGAMGKVLAQTIEEQEGISLVAMIEPRNGEKLHDIKETVDVVIDFSNPENLEMLMDFCIARKCPAVIATTGFSLEQQQMITDTAQQVPVVFAANFSLGITVMKRILSEIAPILEDSFDMEVIEKHHNKKLDAPSGTAKMLVSAINSRGDYEEVHGREGNRRRGKEIGIHAIRGGTIAGEHDVIFAGEDEILEIKHTAGSKKIFAAGAVKAARFAQTAEPGLYDMEDVLFGGK</sequence>
<dbReference type="NCBIfam" id="TIGR00036">
    <property type="entry name" value="dapB"/>
    <property type="match status" value="1"/>
</dbReference>
<keyword evidence="5 9" id="KW-0220">Diaminopimelate biosynthesis</keyword>
<dbReference type="Pfam" id="PF01113">
    <property type="entry name" value="DapB_N"/>
    <property type="match status" value="1"/>
</dbReference>
<dbReference type="InterPro" id="IPR036291">
    <property type="entry name" value="NAD(P)-bd_dom_sf"/>
</dbReference>
<feature type="binding site" evidence="9">
    <location>
        <begin position="142"/>
        <end position="143"/>
    </location>
    <ligand>
        <name>(S)-2,3,4,5-tetrahydrodipicolinate</name>
        <dbReference type="ChEBI" id="CHEBI:16845"/>
    </ligand>
</feature>
<evidence type="ECO:0000259" key="11">
    <source>
        <dbReference type="Pfam" id="PF01113"/>
    </source>
</evidence>
<comment type="caution">
    <text evidence="9">Lacks conserved residue(s) required for the propagation of feature annotation.</text>
</comment>
<proteinExistence type="inferred from homology"/>
<gene>
    <name evidence="9" type="primary">dapB</name>
    <name evidence="13" type="ORF">H9L42_08465</name>
</gene>
<evidence type="ECO:0000256" key="4">
    <source>
        <dbReference type="ARBA" id="ARBA00022857"/>
    </source>
</evidence>